<dbReference type="Pfam" id="PF07654">
    <property type="entry name" value="C1-set"/>
    <property type="match status" value="1"/>
</dbReference>
<dbReference type="PROSITE" id="PS50835">
    <property type="entry name" value="IG_LIKE"/>
    <property type="match status" value="1"/>
</dbReference>
<dbReference type="Gene3D" id="3.30.500.10">
    <property type="entry name" value="MHC class I-like antigen recognition-like"/>
    <property type="match status" value="1"/>
</dbReference>
<accession>A0A060YC26</accession>
<dbReference type="InterPro" id="IPR007110">
    <property type="entry name" value="Ig-like_dom"/>
</dbReference>
<dbReference type="GO" id="GO:0005615">
    <property type="term" value="C:extracellular space"/>
    <property type="evidence" value="ECO:0007669"/>
    <property type="project" value="TreeGrafter"/>
</dbReference>
<dbReference type="PANTHER" id="PTHR16675:SF191">
    <property type="entry name" value="CLASS I HISTOCOMPATIBILITY ANTIGEN, F10 ALPHA CHAIN-LIKE-RELATED"/>
    <property type="match status" value="1"/>
</dbReference>
<dbReference type="SMART" id="SM00407">
    <property type="entry name" value="IGc1"/>
    <property type="match status" value="1"/>
</dbReference>
<dbReference type="EMBL" id="FR909186">
    <property type="protein sequence ID" value="CDQ89087.1"/>
    <property type="molecule type" value="Genomic_DNA"/>
</dbReference>
<dbReference type="InterPro" id="IPR003597">
    <property type="entry name" value="Ig_C1-set"/>
</dbReference>
<dbReference type="InterPro" id="IPR050208">
    <property type="entry name" value="MHC_class-I_related"/>
</dbReference>
<dbReference type="PaxDb" id="8022-A0A060YC26"/>
<dbReference type="GO" id="GO:0006955">
    <property type="term" value="P:immune response"/>
    <property type="evidence" value="ECO:0007669"/>
    <property type="project" value="TreeGrafter"/>
</dbReference>
<reference evidence="1" key="2">
    <citation type="submission" date="2014-03" db="EMBL/GenBank/DDBJ databases">
        <authorList>
            <person name="Genoscope - CEA"/>
        </authorList>
    </citation>
    <scope>NUCLEOTIDE SEQUENCE</scope>
</reference>
<dbReference type="Proteomes" id="UP000193380">
    <property type="component" value="Unassembled WGS sequence"/>
</dbReference>
<dbReference type="InterPro" id="IPR036179">
    <property type="entry name" value="Ig-like_dom_sf"/>
</dbReference>
<dbReference type="SUPFAM" id="SSF48726">
    <property type="entry name" value="Immunoglobulin"/>
    <property type="match status" value="1"/>
</dbReference>
<dbReference type="InterPro" id="IPR011162">
    <property type="entry name" value="MHC_I/II-like_Ag-recog"/>
</dbReference>
<dbReference type="AlphaFoldDB" id="A0A060YC26"/>
<dbReference type="SUPFAM" id="SSF54452">
    <property type="entry name" value="MHC antigen-recognition domain"/>
    <property type="match status" value="1"/>
</dbReference>
<dbReference type="GO" id="GO:0009897">
    <property type="term" value="C:external side of plasma membrane"/>
    <property type="evidence" value="ECO:0007669"/>
    <property type="project" value="TreeGrafter"/>
</dbReference>
<reference evidence="1" key="1">
    <citation type="journal article" date="2014" name="Nat. Commun.">
        <title>The rainbow trout genome provides novel insights into evolution after whole-genome duplication in vertebrates.</title>
        <authorList>
            <person name="Berthelot C."/>
            <person name="Brunet F."/>
            <person name="Chalopin D."/>
            <person name="Juanchich A."/>
            <person name="Bernard M."/>
            <person name="Noel B."/>
            <person name="Bento P."/>
            <person name="Da Silva C."/>
            <person name="Labadie K."/>
            <person name="Alberti A."/>
            <person name="Aury J.M."/>
            <person name="Louis A."/>
            <person name="Dehais P."/>
            <person name="Bardou P."/>
            <person name="Montfort J."/>
            <person name="Klopp C."/>
            <person name="Cabau C."/>
            <person name="Gaspin C."/>
            <person name="Thorgaard G.H."/>
            <person name="Boussaha M."/>
            <person name="Quillet E."/>
            <person name="Guyomard R."/>
            <person name="Galiana D."/>
            <person name="Bobe J."/>
            <person name="Volff J.N."/>
            <person name="Genet C."/>
            <person name="Wincker P."/>
            <person name="Jaillon O."/>
            <person name="Roest Crollius H."/>
            <person name="Guiguen Y."/>
        </authorList>
    </citation>
    <scope>NUCLEOTIDE SEQUENCE [LARGE SCALE GENOMIC DNA]</scope>
</reference>
<sequence length="360" mass="40583">MVKLCFFWLFLSLYTIINAGSHSLLAFATCISGEAPFPECSVVLMQDDIQVGYFDSNTEQFIHKGPYAPDETEVDVAQDAANVFGHMFLSMKRRLSDLRFRFNSTGNIDVQQRMAGCEMLDTGEPGLLLSTDAFNAILADLIYYNMTHYSYNSGNLLSPWSEVHQTYVKWHYQTIYLPICIKTLKTFRESLKNFVMRKVRPRVRLIQKAMSGGARVSCLAYGFYPRHINLTLLRDGQPILEQDMTGGQLLPNGDGTYQLRKSLEVITEELRERHNYTCTTSHLSLDNKLDVSWIPESGIDRVGLYVKSGPLGMVAIIILLSIFVCVRRRNAAGSQTLSQLSNANDAQVAEQMSLSSHSET</sequence>
<dbReference type="InterPro" id="IPR013783">
    <property type="entry name" value="Ig-like_fold"/>
</dbReference>
<name>A0A060YC26_ONCMY</name>
<dbReference type="PANTHER" id="PTHR16675">
    <property type="entry name" value="MHC CLASS I-RELATED"/>
    <property type="match status" value="1"/>
</dbReference>
<dbReference type="Gene3D" id="2.60.40.10">
    <property type="entry name" value="Immunoglobulins"/>
    <property type="match status" value="1"/>
</dbReference>
<organism evidence="1 2">
    <name type="scientific">Oncorhynchus mykiss</name>
    <name type="common">Rainbow trout</name>
    <name type="synonym">Salmo gairdneri</name>
    <dbReference type="NCBI Taxonomy" id="8022"/>
    <lineage>
        <taxon>Eukaryota</taxon>
        <taxon>Metazoa</taxon>
        <taxon>Chordata</taxon>
        <taxon>Craniata</taxon>
        <taxon>Vertebrata</taxon>
        <taxon>Euteleostomi</taxon>
        <taxon>Actinopterygii</taxon>
        <taxon>Neopterygii</taxon>
        <taxon>Teleostei</taxon>
        <taxon>Protacanthopterygii</taxon>
        <taxon>Salmoniformes</taxon>
        <taxon>Salmonidae</taxon>
        <taxon>Salmoninae</taxon>
        <taxon>Oncorhynchus</taxon>
    </lineage>
</organism>
<dbReference type="STRING" id="8022.A0A060YC26"/>
<evidence type="ECO:0000313" key="1">
    <source>
        <dbReference type="EMBL" id="CDQ89087.1"/>
    </source>
</evidence>
<gene>
    <name evidence="1" type="ORF">GSONMT00034830001</name>
</gene>
<evidence type="ECO:0000313" key="2">
    <source>
        <dbReference type="Proteomes" id="UP000193380"/>
    </source>
</evidence>
<proteinExistence type="predicted"/>
<dbReference type="InterPro" id="IPR037055">
    <property type="entry name" value="MHC_I-like_Ag-recog_sf"/>
</dbReference>
<protein>
    <submittedName>
        <fullName evidence="1">Uncharacterized protein</fullName>
    </submittedName>
</protein>